<dbReference type="GO" id="GO:0046872">
    <property type="term" value="F:metal ion binding"/>
    <property type="evidence" value="ECO:0007669"/>
    <property type="project" value="UniProtKB-KW"/>
</dbReference>
<accession>A0AAD2FGY4</accession>
<evidence type="ECO:0000256" key="2">
    <source>
        <dbReference type="ARBA" id="ARBA00022723"/>
    </source>
</evidence>
<evidence type="ECO:0000259" key="3">
    <source>
        <dbReference type="Pfam" id="PF13359"/>
    </source>
</evidence>
<protein>
    <recommendedName>
        <fullName evidence="3">DDE Tnp4 domain-containing protein</fullName>
    </recommendedName>
</protein>
<comment type="caution">
    <text evidence="4">The sequence shown here is derived from an EMBL/GenBank/DDBJ whole genome shotgun (WGS) entry which is preliminary data.</text>
</comment>
<comment type="cofactor">
    <cofactor evidence="1">
        <name>a divalent metal cation</name>
        <dbReference type="ChEBI" id="CHEBI:60240"/>
    </cofactor>
</comment>
<evidence type="ECO:0000313" key="4">
    <source>
        <dbReference type="EMBL" id="CAJ1939791.1"/>
    </source>
</evidence>
<dbReference type="Pfam" id="PF13359">
    <property type="entry name" value="DDE_Tnp_4"/>
    <property type="match status" value="1"/>
</dbReference>
<gene>
    <name evidence="4" type="ORF">CYCCA115_LOCUS6740</name>
</gene>
<keyword evidence="2" id="KW-0479">Metal-binding</keyword>
<feature type="domain" description="DDE Tnp4" evidence="3">
    <location>
        <begin position="139"/>
        <end position="281"/>
    </location>
</feature>
<keyword evidence="5" id="KW-1185">Reference proteome</keyword>
<organism evidence="4 5">
    <name type="scientific">Cylindrotheca closterium</name>
    <dbReference type="NCBI Taxonomy" id="2856"/>
    <lineage>
        <taxon>Eukaryota</taxon>
        <taxon>Sar</taxon>
        <taxon>Stramenopiles</taxon>
        <taxon>Ochrophyta</taxon>
        <taxon>Bacillariophyta</taxon>
        <taxon>Bacillariophyceae</taxon>
        <taxon>Bacillariophycidae</taxon>
        <taxon>Bacillariales</taxon>
        <taxon>Bacillariaceae</taxon>
        <taxon>Cylindrotheca</taxon>
    </lineage>
</organism>
<dbReference type="AlphaFoldDB" id="A0AAD2FGY4"/>
<dbReference type="InterPro" id="IPR027806">
    <property type="entry name" value="HARBI1_dom"/>
</dbReference>
<dbReference type="Proteomes" id="UP001295423">
    <property type="component" value="Unassembled WGS sequence"/>
</dbReference>
<proteinExistence type="predicted"/>
<evidence type="ECO:0000313" key="5">
    <source>
        <dbReference type="Proteomes" id="UP001295423"/>
    </source>
</evidence>
<dbReference type="EMBL" id="CAKOGP040000846">
    <property type="protein sequence ID" value="CAJ1939791.1"/>
    <property type="molecule type" value="Genomic_DNA"/>
</dbReference>
<sequence>MLFPSLSEELCGELARDLFGNPNANKNKTNAALDKEICESLIGTPYRVAAELWNMINPLENDQIPQEAHPNHLLWTLCFLKNYCSEPVMVRLVGFVDPKTFRKWVWIFIPAIAAQRVDVIKWIRRFEEWDHQTVCVITVDGVDCAIQEPWPFDEAIFSKKLNGPGYKYEIGICIATGVIVWVNGPFKAGKNDKTIFEEDGLMNALCDNECVEVDMGYQGLDELKNPKMYQTQKAGKQKSKARARHENVNGELKKFAVLDQVFRHDPLTKHKCCFEAVAVICQMRHDQGGRRNTVEYGATYY</sequence>
<evidence type="ECO:0000256" key="1">
    <source>
        <dbReference type="ARBA" id="ARBA00001968"/>
    </source>
</evidence>
<reference evidence="4" key="1">
    <citation type="submission" date="2023-08" db="EMBL/GenBank/DDBJ databases">
        <authorList>
            <person name="Audoor S."/>
            <person name="Bilcke G."/>
        </authorList>
    </citation>
    <scope>NUCLEOTIDE SEQUENCE</scope>
</reference>
<name>A0AAD2FGY4_9STRA</name>